<comment type="caution">
    <text evidence="1">The sequence shown here is derived from an EMBL/GenBank/DDBJ whole genome shotgun (WGS) entry which is preliminary data.</text>
</comment>
<dbReference type="NCBIfam" id="TIGR02646">
    <property type="entry name" value="retron system putative HNH endonuclease"/>
    <property type="match status" value="1"/>
</dbReference>
<dbReference type="RefSeq" id="WP_240569309.1">
    <property type="nucleotide sequence ID" value="NZ_JAKVPY010000022.1"/>
</dbReference>
<name>A0ABS9RXY5_9GAMM</name>
<keyword evidence="2" id="KW-1185">Reference proteome</keyword>
<accession>A0ABS9RXY5</accession>
<dbReference type="Gene3D" id="1.10.30.50">
    <property type="match status" value="1"/>
</dbReference>
<dbReference type="NCBIfam" id="NF041761">
    <property type="entry name" value="PtuB"/>
    <property type="match status" value="1"/>
</dbReference>
<proteinExistence type="predicted"/>
<dbReference type="InterPro" id="IPR053575">
    <property type="entry name" value="Retron_Ec78_HNH_endo"/>
</dbReference>
<dbReference type="EMBL" id="JAKVPY010000022">
    <property type="protein sequence ID" value="MCH4564698.1"/>
    <property type="molecule type" value="Genomic_DNA"/>
</dbReference>
<evidence type="ECO:0000313" key="2">
    <source>
        <dbReference type="Proteomes" id="UP001202117"/>
    </source>
</evidence>
<protein>
    <submittedName>
        <fullName evidence="1">TIGR02646 family protein</fullName>
    </submittedName>
</protein>
<reference evidence="1 2" key="1">
    <citation type="submission" date="2022-02" db="EMBL/GenBank/DDBJ databases">
        <title>Halomonas fukangensis sp. nov., a halophilic bacterium isolated from a bulk soil of Kalidium foliatum at Fukang.</title>
        <authorList>
            <person name="Huang Y."/>
        </authorList>
    </citation>
    <scope>NUCLEOTIDE SEQUENCE [LARGE SCALE GENOMIC DNA]</scope>
    <source>
        <strain evidence="1 2">EGI 63088</strain>
    </source>
</reference>
<dbReference type="InterPro" id="IPR013467">
    <property type="entry name" value="HNH78-like"/>
</dbReference>
<dbReference type="Proteomes" id="UP001202117">
    <property type="component" value="Unassembled WGS sequence"/>
</dbReference>
<evidence type="ECO:0000313" key="1">
    <source>
        <dbReference type="EMBL" id="MCH4564698.1"/>
    </source>
</evidence>
<gene>
    <name evidence="1" type="ORF">MKP05_16475</name>
</gene>
<organism evidence="1 2">
    <name type="scientific">Halomonas flagellata</name>
    <dbReference type="NCBI Taxonomy" id="2920385"/>
    <lineage>
        <taxon>Bacteria</taxon>
        <taxon>Pseudomonadati</taxon>
        <taxon>Pseudomonadota</taxon>
        <taxon>Gammaproteobacteria</taxon>
        <taxon>Oceanospirillales</taxon>
        <taxon>Halomonadaceae</taxon>
        <taxon>Halomonas</taxon>
    </lineage>
</organism>
<sequence length="209" mass="24593">MHKLERPAAPGCLARYQQGPQDWRRISVAEKREIWQQLDAMQGQRCAYCESGLPEGRRHIEHFRQRSRYPQGTFQWDNLFGSCDKSDSCGRRKDRTTYRDGDILKPDVDDPDNYLQFLADGRIVPRNDLTERQRHRSEETLRVFNLDHERGALRQMRRSAVQGYLGTVEDLLECTELDEDLYFEYLHEELEAIAGQPFETAIRHLLTAH</sequence>